<reference evidence="3" key="1">
    <citation type="journal article" date="2019" name="Int. J. Syst. Evol. Microbiol.">
        <title>The Global Catalogue of Microorganisms (GCM) 10K type strain sequencing project: providing services to taxonomists for standard genome sequencing and annotation.</title>
        <authorList>
            <consortium name="The Broad Institute Genomics Platform"/>
            <consortium name="The Broad Institute Genome Sequencing Center for Infectious Disease"/>
            <person name="Wu L."/>
            <person name="Ma J."/>
        </authorList>
    </citation>
    <scope>NUCLEOTIDE SEQUENCE [LARGE SCALE GENOMIC DNA]</scope>
    <source>
        <strain evidence="3">JCM 18055</strain>
    </source>
</reference>
<dbReference type="EMBL" id="BAABIC010000010">
    <property type="protein sequence ID" value="GAA4692751.1"/>
    <property type="molecule type" value="Genomic_DNA"/>
</dbReference>
<dbReference type="PANTHER" id="PTHR11895">
    <property type="entry name" value="TRANSAMIDASE"/>
    <property type="match status" value="1"/>
</dbReference>
<dbReference type="InterPro" id="IPR023631">
    <property type="entry name" value="Amidase_dom"/>
</dbReference>
<sequence length="480" mass="49371">MTSSDDISDGIISDGIASRLASGAPGAVLDETRRRAEELAHLGAFLALSDRPDQARDDRERAAGPLAGVPVAVKDNIDTADLPTTGATAALAGSRPARDHVAVARLRAAGAVVVGKTNLHELAFGITCNNAHTGPVRNPHDPDRIAGGSSGGSAVAVATGVVPVALGSDTGGSMRVPAAHCGVVGFRPTVGRWGSGRVVPLSSTRDTVGVFARTVADAALVDRVVVDAATGTATVAAAGTATDAVPDRPEPDRLRLGIPRTGFWEDLDPDVDRCAAEVLDRLADAGAELVEVDLAAHELDARCGFPIVLYEVVRELPGYLAGLPGPHRELRLDEVVEQVASPDVRALLEAATAEPVPDDAYRVALAVRDDLRKAYTTALGGPDGRRLDALVYPTVPLPPAPLGHDATTPHNGRDVPVFLTNVRNTAPGSAAGMPAVSLPAGRSTTGLPIGISLEGLPGEDRALLAAAQRVEATLRQVGRT</sequence>
<dbReference type="InterPro" id="IPR036928">
    <property type="entry name" value="AS_sf"/>
</dbReference>
<protein>
    <submittedName>
        <fullName evidence="2">Indoleacetamide hydrolase</fullName>
    </submittedName>
</protein>
<dbReference type="InterPro" id="IPR020556">
    <property type="entry name" value="Amidase_CS"/>
</dbReference>
<dbReference type="Gene3D" id="3.90.1300.10">
    <property type="entry name" value="Amidase signature (AS) domain"/>
    <property type="match status" value="1"/>
</dbReference>
<evidence type="ECO:0000259" key="1">
    <source>
        <dbReference type="Pfam" id="PF01425"/>
    </source>
</evidence>
<proteinExistence type="predicted"/>
<dbReference type="PROSITE" id="PS00571">
    <property type="entry name" value="AMIDASES"/>
    <property type="match status" value="1"/>
</dbReference>
<comment type="caution">
    <text evidence="2">The sequence shown here is derived from an EMBL/GenBank/DDBJ whole genome shotgun (WGS) entry which is preliminary data.</text>
</comment>
<evidence type="ECO:0000313" key="2">
    <source>
        <dbReference type="EMBL" id="GAA4692751.1"/>
    </source>
</evidence>
<name>A0ABP8WQ43_9PSEU</name>
<dbReference type="SUPFAM" id="SSF75304">
    <property type="entry name" value="Amidase signature (AS) enzymes"/>
    <property type="match status" value="1"/>
</dbReference>
<dbReference type="PANTHER" id="PTHR11895:SF151">
    <property type="entry name" value="GLUTAMYL-TRNA(GLN) AMIDOTRANSFERASE SUBUNIT A"/>
    <property type="match status" value="1"/>
</dbReference>
<evidence type="ECO:0000313" key="3">
    <source>
        <dbReference type="Proteomes" id="UP001500325"/>
    </source>
</evidence>
<dbReference type="RefSeq" id="WP_345381355.1">
    <property type="nucleotide sequence ID" value="NZ_BAABIC010000010.1"/>
</dbReference>
<accession>A0ABP8WQ43</accession>
<keyword evidence="3" id="KW-1185">Reference proteome</keyword>
<keyword evidence="2" id="KW-0378">Hydrolase</keyword>
<dbReference type="InterPro" id="IPR000120">
    <property type="entry name" value="Amidase"/>
</dbReference>
<feature type="domain" description="Amidase" evidence="1">
    <location>
        <begin position="55"/>
        <end position="464"/>
    </location>
</feature>
<gene>
    <name evidence="2" type="primary">iaaH</name>
    <name evidence="2" type="ORF">GCM10023215_32390</name>
</gene>
<organism evidence="2 3">
    <name type="scientific">Pseudonocardia yuanmonensis</name>
    <dbReference type="NCBI Taxonomy" id="1095914"/>
    <lineage>
        <taxon>Bacteria</taxon>
        <taxon>Bacillati</taxon>
        <taxon>Actinomycetota</taxon>
        <taxon>Actinomycetes</taxon>
        <taxon>Pseudonocardiales</taxon>
        <taxon>Pseudonocardiaceae</taxon>
        <taxon>Pseudonocardia</taxon>
    </lineage>
</organism>
<dbReference type="Proteomes" id="UP001500325">
    <property type="component" value="Unassembled WGS sequence"/>
</dbReference>
<dbReference type="Pfam" id="PF01425">
    <property type="entry name" value="Amidase"/>
    <property type="match status" value="1"/>
</dbReference>
<dbReference type="GO" id="GO:0016787">
    <property type="term" value="F:hydrolase activity"/>
    <property type="evidence" value="ECO:0007669"/>
    <property type="project" value="UniProtKB-KW"/>
</dbReference>